<evidence type="ECO:0000313" key="2">
    <source>
        <dbReference type="Proteomes" id="UP000576645"/>
    </source>
</evidence>
<dbReference type="AlphaFoldDB" id="A0AAP6ZIQ6"/>
<accession>A0AAP6ZIQ6</accession>
<protein>
    <submittedName>
        <fullName evidence="1">Uncharacterized protein</fullName>
    </submittedName>
</protein>
<comment type="caution">
    <text evidence="1">The sequence shown here is derived from an EMBL/GenBank/DDBJ whole genome shotgun (WGS) entry which is preliminary data.</text>
</comment>
<gene>
    <name evidence="1" type="ORF">F0238_06100</name>
</gene>
<dbReference type="EMBL" id="VTXP01000003">
    <property type="protein sequence ID" value="NOJ22306.1"/>
    <property type="molecule type" value="Genomic_DNA"/>
</dbReference>
<sequence>MVINGYFELNKDTYENLPIKEHLGHKLISVEPDLLIDLLASFPRIMIRSELASVFSEIESLLIEAAYIDSSENKSYLSFLSTSRENLSLDIIDENNESLPIIFYHQNSLYIKNDIVSEINNSKSILDIEYRV</sequence>
<organism evidence="1 2">
    <name type="scientific">Vibrio coralliilyticus</name>
    <dbReference type="NCBI Taxonomy" id="190893"/>
    <lineage>
        <taxon>Bacteria</taxon>
        <taxon>Pseudomonadati</taxon>
        <taxon>Pseudomonadota</taxon>
        <taxon>Gammaproteobacteria</taxon>
        <taxon>Vibrionales</taxon>
        <taxon>Vibrionaceae</taxon>
        <taxon>Vibrio</taxon>
    </lineage>
</organism>
<dbReference type="RefSeq" id="WP_039951658.1">
    <property type="nucleotide sequence ID" value="NZ_CP156656.1"/>
</dbReference>
<dbReference type="Proteomes" id="UP000576645">
    <property type="component" value="Unassembled WGS sequence"/>
</dbReference>
<name>A0AAP6ZIQ6_9VIBR</name>
<evidence type="ECO:0000313" key="1">
    <source>
        <dbReference type="EMBL" id="NOJ22306.1"/>
    </source>
</evidence>
<reference evidence="1 2" key="1">
    <citation type="submission" date="2019-09" db="EMBL/GenBank/DDBJ databases">
        <title>Draft genome sequencing and comparative genomics of hatchery-associated Vibrios.</title>
        <authorList>
            <person name="Kehlet-Delgado H."/>
            <person name="Mueller R.S."/>
        </authorList>
    </citation>
    <scope>NUCLEOTIDE SEQUENCE [LARGE SCALE GENOMIC DNA]</scope>
    <source>
        <strain evidence="1 2">09-121-3</strain>
    </source>
</reference>
<proteinExistence type="predicted"/>